<protein>
    <submittedName>
        <fullName evidence="1">Uncharacterized protein</fullName>
    </submittedName>
</protein>
<dbReference type="EMBL" id="CP090978">
    <property type="protein sequence ID" value="UJF34247.1"/>
    <property type="molecule type" value="Genomic_DNA"/>
</dbReference>
<organism evidence="1 2">
    <name type="scientific">Paenibacillus hexagrammi</name>
    <dbReference type="NCBI Taxonomy" id="2908839"/>
    <lineage>
        <taxon>Bacteria</taxon>
        <taxon>Bacillati</taxon>
        <taxon>Bacillota</taxon>
        <taxon>Bacilli</taxon>
        <taxon>Bacillales</taxon>
        <taxon>Paenibacillaceae</taxon>
        <taxon>Paenibacillus</taxon>
    </lineage>
</organism>
<reference evidence="1 2" key="1">
    <citation type="journal article" date="2024" name="Int. J. Syst. Evol. Microbiol.">
        <title>Paenibacillus hexagrammi sp. nov., a novel bacterium isolated from the gut content of Hexagrammos agrammus.</title>
        <authorList>
            <person name="Jung H.K."/>
            <person name="Kim D.G."/>
            <person name="Zin H."/>
            <person name="Park J."/>
            <person name="Jung H."/>
            <person name="Kim Y.O."/>
            <person name="Kong H.J."/>
            <person name="Kim J.W."/>
            <person name="Kim Y.S."/>
        </authorList>
    </citation>
    <scope>NUCLEOTIDE SEQUENCE [LARGE SCALE GENOMIC DNA]</scope>
    <source>
        <strain evidence="1 2">YPD9-1</strain>
    </source>
</reference>
<evidence type="ECO:0000313" key="1">
    <source>
        <dbReference type="EMBL" id="UJF34247.1"/>
    </source>
</evidence>
<dbReference type="RefSeq" id="WP_235120759.1">
    <property type="nucleotide sequence ID" value="NZ_CP090978.1"/>
</dbReference>
<accession>A0ABY3SK68</accession>
<sequence length="105" mass="12338">MKQRITQLQIAELSSEQTDKLRSRWKPQEGDYIAIGDHEEMIYYLNGVDRIKSLPLLNVGQILQFLSEHGRIHAMHQDDREWVVNDRYRAGELCDALWQALIDCL</sequence>
<keyword evidence="2" id="KW-1185">Reference proteome</keyword>
<evidence type="ECO:0000313" key="2">
    <source>
        <dbReference type="Proteomes" id="UP001649230"/>
    </source>
</evidence>
<gene>
    <name evidence="1" type="ORF">L0M14_03170</name>
</gene>
<name>A0ABY3SK68_9BACL</name>
<dbReference type="Proteomes" id="UP001649230">
    <property type="component" value="Chromosome"/>
</dbReference>
<proteinExistence type="predicted"/>